<dbReference type="InterPro" id="IPR007197">
    <property type="entry name" value="rSAM"/>
</dbReference>
<dbReference type="InterPro" id="IPR034505">
    <property type="entry name" value="Coproporphyrinogen-III_oxidase"/>
</dbReference>
<sequence length="443" mass="49897">MQIDLSPKKPTGTTAGNYFVGNYPPFSYWTAEGVKDAYAALAQPPAAGTPLGVYVHLPFCRRRCHFCYFRVYTGRDAKPDRVTSYLDAVLKESQLYSQMPLLSSRLPRYVYFGGGTPSFLSVPNLTKLFAGLQQHFPLTHTDEIAFEAEPGTLTDDKLYALRDLGVTRLSIGVENFDDDILKVNGRAHLSNDIHRAVEVARKAGFNQINVDLIAGMVNETETNWRECVRKVIDMGPECVTIYQLEVPYNTTIYKEMHANGQIVAPVADWPTKRAWVDYAFSELESVGYTITSGYTAIRDPGVNNFMYREHLWRGADMMALGVSSFGHLGGTHCQNEKDFGPYVERLARGELPIARGLGLTDDDRLIREFILLLKLGQVDPAYFRAKFGVDVSARFAAPLARHQAAGHLEFDDDRITLTRQGLLRVDELLHEFFRPEHRGPRYV</sequence>
<dbReference type="InterPro" id="IPR010723">
    <property type="entry name" value="HemN_C"/>
</dbReference>
<dbReference type="PROSITE" id="PS51918">
    <property type="entry name" value="RADICAL_SAM"/>
    <property type="match status" value="1"/>
</dbReference>
<gene>
    <name evidence="3" type="ORF">AWC27_05125</name>
</gene>
<evidence type="ECO:0000256" key="1">
    <source>
        <dbReference type="ARBA" id="ARBA00017228"/>
    </source>
</evidence>
<dbReference type="PANTHER" id="PTHR13932:SF5">
    <property type="entry name" value="RADICAL S-ADENOSYL METHIONINE DOMAIN-CONTAINING PROTEIN 1, MITOCHONDRIAL"/>
    <property type="match status" value="1"/>
</dbReference>
<reference evidence="3 4" key="1">
    <citation type="submission" date="2016-01" db="EMBL/GenBank/DDBJ databases">
        <title>The new phylogeny of the genus Mycobacterium.</title>
        <authorList>
            <person name="Tarcisio F."/>
            <person name="Conor M."/>
            <person name="Antonella G."/>
            <person name="Elisabetta G."/>
            <person name="Giulia F.S."/>
            <person name="Sara T."/>
            <person name="Anna F."/>
            <person name="Clotilde B."/>
            <person name="Roberto B."/>
            <person name="Veronica D.S."/>
            <person name="Fabio R."/>
            <person name="Monica P."/>
            <person name="Olivier J."/>
            <person name="Enrico T."/>
            <person name="Nicola S."/>
        </authorList>
    </citation>
    <scope>NUCLEOTIDE SEQUENCE [LARGE SCALE GENOMIC DNA]</scope>
    <source>
        <strain evidence="3 4">DSM 44166</strain>
    </source>
</reference>
<proteinExistence type="predicted"/>
<dbReference type="InterPro" id="IPR058240">
    <property type="entry name" value="rSAM_sf"/>
</dbReference>
<dbReference type="InterPro" id="IPR006638">
    <property type="entry name" value="Elp3/MiaA/NifB-like_rSAM"/>
</dbReference>
<organism evidence="3 4">
    <name type="scientific">Mycobacterium szulgai</name>
    <dbReference type="NCBI Taxonomy" id="1787"/>
    <lineage>
        <taxon>Bacteria</taxon>
        <taxon>Bacillati</taxon>
        <taxon>Actinomycetota</taxon>
        <taxon>Actinomycetes</taxon>
        <taxon>Mycobacteriales</taxon>
        <taxon>Mycobacteriaceae</taxon>
        <taxon>Mycobacterium</taxon>
    </lineage>
</organism>
<dbReference type="OrthoDB" id="9808022at2"/>
<dbReference type="Proteomes" id="UP000193317">
    <property type="component" value="Unassembled WGS sequence"/>
</dbReference>
<dbReference type="SUPFAM" id="SSF102114">
    <property type="entry name" value="Radical SAM enzymes"/>
    <property type="match status" value="1"/>
</dbReference>
<dbReference type="SFLD" id="SFLDG01065">
    <property type="entry name" value="anaerobic_coproporphyrinogen-I"/>
    <property type="match status" value="1"/>
</dbReference>
<dbReference type="AlphaFoldDB" id="A0A1X2E736"/>
<dbReference type="InterPro" id="IPR023404">
    <property type="entry name" value="rSAM_horseshoe"/>
</dbReference>
<dbReference type="Pfam" id="PF04055">
    <property type="entry name" value="Radical_SAM"/>
    <property type="match status" value="1"/>
</dbReference>
<comment type="caution">
    <text evidence="3">The sequence shown here is derived from an EMBL/GenBank/DDBJ whole genome shotgun (WGS) entry which is preliminary data.</text>
</comment>
<accession>A0A1X2E736</accession>
<dbReference type="Pfam" id="PF06969">
    <property type="entry name" value="HemN_C"/>
    <property type="match status" value="1"/>
</dbReference>
<dbReference type="SFLD" id="SFLDS00029">
    <property type="entry name" value="Radical_SAM"/>
    <property type="match status" value="1"/>
</dbReference>
<dbReference type="SFLD" id="SFLDG01082">
    <property type="entry name" value="B12-binding_domain_containing"/>
    <property type="match status" value="1"/>
</dbReference>
<dbReference type="EMBL" id="LQPW01000132">
    <property type="protein sequence ID" value="ORW96276.1"/>
    <property type="molecule type" value="Genomic_DNA"/>
</dbReference>
<dbReference type="GO" id="GO:0051539">
    <property type="term" value="F:4 iron, 4 sulfur cluster binding"/>
    <property type="evidence" value="ECO:0007669"/>
    <property type="project" value="TreeGrafter"/>
</dbReference>
<evidence type="ECO:0000313" key="3">
    <source>
        <dbReference type="EMBL" id="ORW96276.1"/>
    </source>
</evidence>
<dbReference type="RefSeq" id="WP_085671773.1">
    <property type="nucleotide sequence ID" value="NZ_JACKRU010000898.1"/>
</dbReference>
<dbReference type="SMART" id="SM00729">
    <property type="entry name" value="Elp3"/>
    <property type="match status" value="1"/>
</dbReference>
<dbReference type="Gene3D" id="3.80.30.20">
    <property type="entry name" value="tm_1862 like domain"/>
    <property type="match status" value="1"/>
</dbReference>
<dbReference type="PANTHER" id="PTHR13932">
    <property type="entry name" value="COPROPORPHYRINIGEN III OXIDASE"/>
    <property type="match status" value="1"/>
</dbReference>
<evidence type="ECO:0000259" key="2">
    <source>
        <dbReference type="PROSITE" id="PS51918"/>
    </source>
</evidence>
<dbReference type="GO" id="GO:0006779">
    <property type="term" value="P:porphyrin-containing compound biosynthetic process"/>
    <property type="evidence" value="ECO:0007669"/>
    <property type="project" value="TreeGrafter"/>
</dbReference>
<feature type="domain" description="Radical SAM core" evidence="2">
    <location>
        <begin position="45"/>
        <end position="282"/>
    </location>
</feature>
<name>A0A1X2E736_MYCSZ</name>
<dbReference type="CDD" id="cd01335">
    <property type="entry name" value="Radical_SAM"/>
    <property type="match status" value="1"/>
</dbReference>
<dbReference type="GO" id="GO:0003824">
    <property type="term" value="F:catalytic activity"/>
    <property type="evidence" value="ECO:0007669"/>
    <property type="project" value="InterPro"/>
</dbReference>
<dbReference type="GO" id="GO:0005737">
    <property type="term" value="C:cytoplasm"/>
    <property type="evidence" value="ECO:0007669"/>
    <property type="project" value="TreeGrafter"/>
</dbReference>
<evidence type="ECO:0000313" key="4">
    <source>
        <dbReference type="Proteomes" id="UP000193317"/>
    </source>
</evidence>
<keyword evidence="4" id="KW-1185">Reference proteome</keyword>
<protein>
    <recommendedName>
        <fullName evidence="1">Heme chaperone HemW</fullName>
    </recommendedName>
</protein>